<dbReference type="SUPFAM" id="SSF56300">
    <property type="entry name" value="Metallo-dependent phosphatases"/>
    <property type="match status" value="1"/>
</dbReference>
<gene>
    <name evidence="3" type="ORF">H7J73_29100</name>
</gene>
<dbReference type="InterPro" id="IPR029052">
    <property type="entry name" value="Metallo-depent_PP-like"/>
</dbReference>
<accession>A0ABT3CLE9</accession>
<dbReference type="PANTHER" id="PTHR33393">
    <property type="entry name" value="POLYGLUTAMINE SYNTHESIS ACCESSORY PROTEIN RV0574C-RELATED"/>
    <property type="match status" value="1"/>
</dbReference>
<dbReference type="EMBL" id="JACKTY010000049">
    <property type="protein sequence ID" value="MCV7230071.1"/>
    <property type="molecule type" value="Genomic_DNA"/>
</dbReference>
<dbReference type="Proteomes" id="UP001526201">
    <property type="component" value="Unassembled WGS sequence"/>
</dbReference>
<evidence type="ECO:0000259" key="2">
    <source>
        <dbReference type="SMART" id="SM00854"/>
    </source>
</evidence>
<name>A0ABT3CLE9_9MYCO</name>
<comment type="caution">
    <text evidence="3">The sequence shown here is derived from an EMBL/GenBank/DDBJ whole genome shotgun (WGS) entry which is preliminary data.</text>
</comment>
<organism evidence="3 4">
    <name type="scientific">Mycolicibacterium komossense</name>
    <dbReference type="NCBI Taxonomy" id="1779"/>
    <lineage>
        <taxon>Bacteria</taxon>
        <taxon>Bacillati</taxon>
        <taxon>Actinomycetota</taxon>
        <taxon>Actinomycetes</taxon>
        <taxon>Mycobacteriales</taxon>
        <taxon>Mycobacteriaceae</taxon>
        <taxon>Mycolicibacterium</taxon>
    </lineage>
</organism>
<protein>
    <submittedName>
        <fullName evidence="3">CapA family protein</fullName>
    </submittedName>
</protein>
<dbReference type="RefSeq" id="WP_264071354.1">
    <property type="nucleotide sequence ID" value="NZ_JACKTY010000049.1"/>
</dbReference>
<dbReference type="InterPro" id="IPR019079">
    <property type="entry name" value="Capsule_synth_CapA"/>
</dbReference>
<proteinExistence type="inferred from homology"/>
<dbReference type="PANTHER" id="PTHR33393:SF13">
    <property type="entry name" value="PGA BIOSYNTHESIS PROTEIN CAPA"/>
    <property type="match status" value="1"/>
</dbReference>
<reference evidence="3 4" key="1">
    <citation type="journal article" date="2022" name="BMC Genomics">
        <title>Comparative genome analysis of mycobacteria focusing on tRNA and non-coding RNA.</title>
        <authorList>
            <person name="Behra P.R.K."/>
            <person name="Pettersson B.M.F."/>
            <person name="Ramesh M."/>
            <person name="Das S."/>
            <person name="Dasgupta S."/>
            <person name="Kirsebom L.A."/>
        </authorList>
    </citation>
    <scope>NUCLEOTIDE SEQUENCE [LARGE SCALE GENOMIC DNA]</scope>
    <source>
        <strain evidence="3 4">DSM 44078</strain>
    </source>
</reference>
<comment type="similarity">
    <text evidence="1">Belongs to the CapA family.</text>
</comment>
<dbReference type="InterPro" id="IPR052169">
    <property type="entry name" value="CW_Biosynth-Accessory"/>
</dbReference>
<sequence length="440" mass="47463">MPSGFTFIAVGDCIMSRPLGATVAADPEFARVIALLRSADLRYGNLETTIVDLDTFTGSPYSWDADWTLASHPGVAPDLAGLGLQIVSRANNHALDWGLEGMLETSRRLDEAGIVHAGVGRHGGLARSPRYLELPQGRVGLVSFASTFRPTSEALHYCGAAPGRPGVSALAIETTHLVERELYAALTALGPDSGDVITRFGVRFAPAQQRAMRYEPDENDLADILKNIRLAAQHSDFVIAALHAHQAENEWESGLQILRPAAFVSDVARAAIDAGAAAFVTTGNHNVGSIEIYRGKPIFTGLGNFFWSDIQEPLSAELHQLPANRRLLAEAFEYPRRATDADLSAIVNATGGFANEFTFETVVPRAVYQSTPDGDLCLSELAIYPVSLRYGERLTRSGIPAPPGPRQAKKILADLMEMSPTVDIRVVEDDGWVHGRVNVA</sequence>
<keyword evidence="4" id="KW-1185">Reference proteome</keyword>
<evidence type="ECO:0000256" key="1">
    <source>
        <dbReference type="ARBA" id="ARBA00005662"/>
    </source>
</evidence>
<dbReference type="SMART" id="SM00854">
    <property type="entry name" value="PGA_cap"/>
    <property type="match status" value="1"/>
</dbReference>
<feature type="domain" description="Capsule synthesis protein CapA" evidence="2">
    <location>
        <begin position="6"/>
        <end position="309"/>
    </location>
</feature>
<dbReference type="Pfam" id="PF09587">
    <property type="entry name" value="PGA_cap"/>
    <property type="match status" value="1"/>
</dbReference>
<evidence type="ECO:0000313" key="3">
    <source>
        <dbReference type="EMBL" id="MCV7230071.1"/>
    </source>
</evidence>
<evidence type="ECO:0000313" key="4">
    <source>
        <dbReference type="Proteomes" id="UP001526201"/>
    </source>
</evidence>